<evidence type="ECO:0000256" key="1">
    <source>
        <dbReference type="ARBA" id="ARBA00005417"/>
    </source>
</evidence>
<evidence type="ECO:0000256" key="6">
    <source>
        <dbReference type="ARBA" id="ARBA00063934"/>
    </source>
</evidence>
<dbReference type="GO" id="GO:0005524">
    <property type="term" value="F:ATP binding"/>
    <property type="evidence" value="ECO:0007669"/>
    <property type="project" value="UniProtKB-KW"/>
</dbReference>
<dbReference type="InterPro" id="IPR000644">
    <property type="entry name" value="CBS_dom"/>
</dbReference>
<accession>A0A841PPM0</accession>
<dbReference type="SUPFAM" id="SSF52540">
    <property type="entry name" value="P-loop containing nucleoside triphosphate hydrolases"/>
    <property type="match status" value="1"/>
</dbReference>
<dbReference type="SMART" id="SM00382">
    <property type="entry name" value="AAA"/>
    <property type="match status" value="1"/>
</dbReference>
<dbReference type="Gene3D" id="3.40.50.300">
    <property type="entry name" value="P-loop containing nucleotide triphosphate hydrolases"/>
    <property type="match status" value="1"/>
</dbReference>
<evidence type="ECO:0000259" key="10">
    <source>
        <dbReference type="PROSITE" id="PS50893"/>
    </source>
</evidence>
<dbReference type="Proteomes" id="UP000568839">
    <property type="component" value="Unassembled WGS sequence"/>
</dbReference>
<proteinExistence type="inferred from homology"/>
<feature type="domain" description="CBS" evidence="11">
    <location>
        <begin position="292"/>
        <end position="347"/>
    </location>
</feature>
<dbReference type="GO" id="GO:0015418">
    <property type="term" value="F:ABC-type quaternary ammonium compound transporting activity"/>
    <property type="evidence" value="ECO:0007669"/>
    <property type="project" value="UniProtKB-EC"/>
</dbReference>
<comment type="similarity">
    <text evidence="1">Belongs to the ABC transporter superfamily.</text>
</comment>
<dbReference type="InterPro" id="IPR003593">
    <property type="entry name" value="AAA+_ATPase"/>
</dbReference>
<dbReference type="InterPro" id="IPR003439">
    <property type="entry name" value="ABC_transporter-like_ATP-bd"/>
</dbReference>
<dbReference type="SUPFAM" id="SSF54631">
    <property type="entry name" value="CBS-domain pair"/>
    <property type="match status" value="1"/>
</dbReference>
<gene>
    <name evidence="12" type="ORF">HNR44_001095</name>
</gene>
<dbReference type="PROSITE" id="PS51371">
    <property type="entry name" value="CBS"/>
    <property type="match status" value="1"/>
</dbReference>
<feature type="domain" description="ABC transporter" evidence="10">
    <location>
        <begin position="2"/>
        <end position="237"/>
    </location>
</feature>
<dbReference type="GO" id="GO:0016887">
    <property type="term" value="F:ATP hydrolysis activity"/>
    <property type="evidence" value="ECO:0007669"/>
    <property type="project" value="InterPro"/>
</dbReference>
<evidence type="ECO:0000256" key="9">
    <source>
        <dbReference type="PROSITE-ProRule" id="PRU00703"/>
    </source>
</evidence>
<protein>
    <recommendedName>
        <fullName evidence="8">Carnitine transport ATP-binding protein OpuCA</fullName>
        <ecNumber evidence="7">7.6.2.9</ecNumber>
    </recommendedName>
</protein>
<dbReference type="EC" id="7.6.2.9" evidence="7"/>
<dbReference type="Pfam" id="PF00005">
    <property type="entry name" value="ABC_tran"/>
    <property type="match status" value="1"/>
</dbReference>
<reference evidence="12 13" key="1">
    <citation type="submission" date="2020-08" db="EMBL/GenBank/DDBJ databases">
        <title>Genomic Encyclopedia of Type Strains, Phase IV (KMG-IV): sequencing the most valuable type-strain genomes for metagenomic binning, comparative biology and taxonomic classification.</title>
        <authorList>
            <person name="Goeker M."/>
        </authorList>
    </citation>
    <scope>NUCLEOTIDE SEQUENCE [LARGE SCALE GENOMIC DNA]</scope>
    <source>
        <strain evidence="12 13">DSM 21769</strain>
    </source>
</reference>
<sequence length="351" mass="39168">MITFNNVSKAYTGETKAVKHVNLQVNKGEFFALIGPSGCGKTTSLKMINRLVEPSEGSIYIEGKDIRTFNRHKLRWNIGYVLQQIGLFPTMSVAENIAIVPEMKKWGKKRTAKRIDELLEMAGMNPGAYRNRKPSELSGGEKQRVGVIRALAGDPEIILMDEPFSALDPISREQLQKDLASIQNAIQKTIVFVTHDIGEAMKMADQIAVMKEGKVVQIGSPYELKHTPADEFVKTFIGDSGKNVWDIPVKDVMETHSKHMAQETTIQSSYIVPLYVFGEENRFLGRLEPSGMVSHKLIVSPEIPLRDAITTVEASDYGVIPVVCGERLMGILSYRNIVKYIHAHRAEMGQP</sequence>
<dbReference type="PANTHER" id="PTHR43117">
    <property type="entry name" value="OSMOPROTECTANT IMPORT ATP-BINDING PROTEIN OSMV"/>
    <property type="match status" value="1"/>
</dbReference>
<evidence type="ECO:0000313" key="13">
    <source>
        <dbReference type="Proteomes" id="UP000568839"/>
    </source>
</evidence>
<organism evidence="12 13">
    <name type="scientific">Geomicrobium halophilum</name>
    <dbReference type="NCBI Taxonomy" id="549000"/>
    <lineage>
        <taxon>Bacteria</taxon>
        <taxon>Bacillati</taxon>
        <taxon>Bacillota</taxon>
        <taxon>Bacilli</taxon>
        <taxon>Bacillales</taxon>
        <taxon>Geomicrobium</taxon>
    </lineage>
</organism>
<dbReference type="FunFam" id="3.40.50.300:FF:000425">
    <property type="entry name" value="Probable ABC transporter, ATP-binding subunit"/>
    <property type="match status" value="1"/>
</dbReference>
<keyword evidence="3" id="KW-0547">Nucleotide-binding</keyword>
<comment type="caution">
    <text evidence="12">The sequence shown here is derived from an EMBL/GenBank/DDBJ whole genome shotgun (WGS) entry which is preliminary data.</text>
</comment>
<dbReference type="AlphaFoldDB" id="A0A841PPM0"/>
<evidence type="ECO:0000313" key="12">
    <source>
        <dbReference type="EMBL" id="MBB6449146.1"/>
    </source>
</evidence>
<evidence type="ECO:0000256" key="7">
    <source>
        <dbReference type="ARBA" id="ARBA00066388"/>
    </source>
</evidence>
<dbReference type="Gene3D" id="3.10.580.10">
    <property type="entry name" value="CBS-domain"/>
    <property type="match status" value="1"/>
</dbReference>
<dbReference type="InterPro" id="IPR017871">
    <property type="entry name" value="ABC_transporter-like_CS"/>
</dbReference>
<dbReference type="PROSITE" id="PS50893">
    <property type="entry name" value="ABC_TRANSPORTER_2"/>
    <property type="match status" value="1"/>
</dbReference>
<evidence type="ECO:0000256" key="5">
    <source>
        <dbReference type="ARBA" id="ARBA00052482"/>
    </source>
</evidence>
<keyword evidence="2" id="KW-0813">Transport</keyword>
<dbReference type="RefSeq" id="WP_184403062.1">
    <property type="nucleotide sequence ID" value="NZ_JACHHJ010000001.1"/>
</dbReference>
<comment type="catalytic activity">
    <reaction evidence="5">
        <text>a quaternary ammonium(out) + ATP + H2O = a quaternary ammonium(in) + ADP + phosphate + H(+)</text>
        <dbReference type="Rhea" id="RHEA:11036"/>
        <dbReference type="ChEBI" id="CHEBI:15377"/>
        <dbReference type="ChEBI" id="CHEBI:15378"/>
        <dbReference type="ChEBI" id="CHEBI:30616"/>
        <dbReference type="ChEBI" id="CHEBI:35267"/>
        <dbReference type="ChEBI" id="CHEBI:43474"/>
        <dbReference type="ChEBI" id="CHEBI:456216"/>
        <dbReference type="EC" id="7.6.2.9"/>
    </reaction>
</comment>
<dbReference type="InterPro" id="IPR027417">
    <property type="entry name" value="P-loop_NTPase"/>
</dbReference>
<evidence type="ECO:0000256" key="2">
    <source>
        <dbReference type="ARBA" id="ARBA00022448"/>
    </source>
</evidence>
<dbReference type="Pfam" id="PF00571">
    <property type="entry name" value="CBS"/>
    <property type="match status" value="1"/>
</dbReference>
<dbReference type="InterPro" id="IPR046342">
    <property type="entry name" value="CBS_dom_sf"/>
</dbReference>
<keyword evidence="13" id="KW-1185">Reference proteome</keyword>
<evidence type="ECO:0000256" key="4">
    <source>
        <dbReference type="ARBA" id="ARBA00022840"/>
    </source>
</evidence>
<evidence type="ECO:0000256" key="8">
    <source>
        <dbReference type="ARBA" id="ARBA00070305"/>
    </source>
</evidence>
<comment type="subunit">
    <text evidence="6">The complex is composed of two ATP-binding proteins (OpuCA), two transmembrane proteins (OpuCB and OpuCD) and a solute-binding protein (OpuCC).</text>
</comment>
<dbReference type="EMBL" id="JACHHJ010000001">
    <property type="protein sequence ID" value="MBB6449146.1"/>
    <property type="molecule type" value="Genomic_DNA"/>
</dbReference>
<keyword evidence="9" id="KW-0129">CBS domain</keyword>
<dbReference type="PROSITE" id="PS00211">
    <property type="entry name" value="ABC_TRANSPORTER_1"/>
    <property type="match status" value="1"/>
</dbReference>
<dbReference type="PANTHER" id="PTHR43117:SF4">
    <property type="entry name" value="OSMOPROTECTANT IMPORT ATP-BINDING PROTEIN OSMV"/>
    <property type="match status" value="1"/>
</dbReference>
<evidence type="ECO:0000256" key="3">
    <source>
        <dbReference type="ARBA" id="ARBA00022741"/>
    </source>
</evidence>
<name>A0A841PPM0_9BACL</name>
<keyword evidence="4 12" id="KW-0067">ATP-binding</keyword>
<evidence type="ECO:0000259" key="11">
    <source>
        <dbReference type="PROSITE" id="PS51371"/>
    </source>
</evidence>